<evidence type="ECO:0000313" key="1">
    <source>
        <dbReference type="EMBL" id="MCU7695264.1"/>
    </source>
</evidence>
<evidence type="ECO:0000313" key="2">
    <source>
        <dbReference type="Proteomes" id="UP001209317"/>
    </source>
</evidence>
<protein>
    <recommendedName>
        <fullName evidence="3">DUF4919 domain-containing protein</fullName>
    </recommendedName>
</protein>
<dbReference type="AlphaFoldDB" id="A0AAE3LLD0"/>
<accession>A0AAE3LLD0</accession>
<evidence type="ECO:0008006" key="3">
    <source>
        <dbReference type="Google" id="ProtNLM"/>
    </source>
</evidence>
<reference evidence="1" key="1">
    <citation type="submission" date="2022-10" db="EMBL/GenBank/DDBJ databases">
        <authorList>
            <person name="Kim H.S."/>
            <person name="Kim J.-S."/>
            <person name="Suh M.K."/>
            <person name="Eom M.K."/>
            <person name="Lee J.-S."/>
        </authorList>
    </citation>
    <scope>NUCLEOTIDE SEQUENCE</scope>
    <source>
        <strain evidence="1">LIP-5</strain>
    </source>
</reference>
<organism evidence="1 2">
    <name type="scientific">Haoranjiania flava</name>
    <dbReference type="NCBI Taxonomy" id="1856322"/>
    <lineage>
        <taxon>Bacteria</taxon>
        <taxon>Pseudomonadati</taxon>
        <taxon>Bacteroidota</taxon>
        <taxon>Chitinophagia</taxon>
        <taxon>Chitinophagales</taxon>
        <taxon>Chitinophagaceae</taxon>
        <taxon>Haoranjiania</taxon>
    </lineage>
</organism>
<comment type="caution">
    <text evidence="1">The sequence shown here is derived from an EMBL/GenBank/DDBJ whole genome shotgun (WGS) entry which is preliminary data.</text>
</comment>
<proteinExistence type="predicted"/>
<dbReference type="EMBL" id="JAOTPL010000021">
    <property type="protein sequence ID" value="MCU7695264.1"/>
    <property type="molecule type" value="Genomic_DNA"/>
</dbReference>
<keyword evidence="2" id="KW-1185">Reference proteome</keyword>
<dbReference type="RefSeq" id="WP_263038752.1">
    <property type="nucleotide sequence ID" value="NZ_JAOTPL010000021.1"/>
</dbReference>
<name>A0AAE3LLD0_9BACT</name>
<gene>
    <name evidence="1" type="ORF">OD355_12110</name>
</gene>
<sequence length="197" mass="23659">MKNYLFIIATLFSTVVYSQDRNIIEKTFNEIKRNSKVDKNDFTCYNLMQKMYDEVLQSENSELKESTITAIKKYENSRKSKNTYLFATLMFYQNVITKSANEKVVKPELQRDLINYLENELIEIYGKIPAIIYVYKVETLSLFDDKTEMKKYIDEGLKNYPNSIPLKYYSYKYLNEQTYKEELLKINKKHWLINIEE</sequence>
<dbReference type="Proteomes" id="UP001209317">
    <property type="component" value="Unassembled WGS sequence"/>
</dbReference>